<protein>
    <submittedName>
        <fullName evidence="1">Uncharacterized protein</fullName>
    </submittedName>
</protein>
<evidence type="ECO:0000313" key="2">
    <source>
        <dbReference type="Proteomes" id="UP000035760"/>
    </source>
</evidence>
<organism evidence="1 2">
    <name type="scientific">Candidatus Competibacter denitrificans Run_A_D11</name>
    <dbReference type="NCBI Taxonomy" id="1400863"/>
    <lineage>
        <taxon>Bacteria</taxon>
        <taxon>Pseudomonadati</taxon>
        <taxon>Pseudomonadota</taxon>
        <taxon>Gammaproteobacteria</taxon>
        <taxon>Candidatus Competibacteraceae</taxon>
        <taxon>Candidatus Competibacter</taxon>
    </lineage>
</organism>
<dbReference type="EMBL" id="CBTJ020000087">
    <property type="protein sequence ID" value="CDI03965.1"/>
    <property type="molecule type" value="Genomic_DNA"/>
</dbReference>
<name>W6MCC0_9GAMM</name>
<gene>
    <name evidence="1" type="ORF">BN873_760002</name>
</gene>
<dbReference type="Proteomes" id="UP000035760">
    <property type="component" value="Unassembled WGS sequence"/>
</dbReference>
<dbReference type="AlphaFoldDB" id="W6MCC0"/>
<evidence type="ECO:0000313" key="1">
    <source>
        <dbReference type="EMBL" id="CDI03965.1"/>
    </source>
</evidence>
<dbReference type="STRING" id="1400863.BN873_760002"/>
<accession>W6MCC0</accession>
<reference evidence="1" key="1">
    <citation type="submission" date="2013-07" db="EMBL/GenBank/DDBJ databases">
        <authorList>
            <person name="McIlroy S."/>
        </authorList>
    </citation>
    <scope>NUCLEOTIDE SEQUENCE [LARGE SCALE GENOMIC DNA]</scope>
    <source>
        <strain evidence="1">Run_A_D11</strain>
    </source>
</reference>
<sequence>MYRWRTGTLSRNETNMAEAMIQVCQILINEWYLAERLGLEAEISVQQRLALMKRDLPYMYRLEGIRLPTNSHYPSLA</sequence>
<comment type="caution">
    <text evidence="1">The sequence shown here is derived from an EMBL/GenBank/DDBJ whole genome shotgun (WGS) entry which is preliminary data.</text>
</comment>
<reference evidence="1" key="2">
    <citation type="submission" date="2014-03" db="EMBL/GenBank/DDBJ databases">
        <title>Candidatus Competibacter-lineage genomes retrieved from metagenomes reveal functional metabolic diversity.</title>
        <authorList>
            <person name="McIlroy S.J."/>
            <person name="Albertsen M."/>
            <person name="Andresen E.K."/>
            <person name="Saunders A.M."/>
            <person name="Kristiansen R."/>
            <person name="Stokholm-Bjerregaard M."/>
            <person name="Nielsen K.L."/>
            <person name="Nielsen P.H."/>
        </authorList>
    </citation>
    <scope>NUCLEOTIDE SEQUENCE</scope>
    <source>
        <strain evidence="1">Run_A_D11</strain>
    </source>
</reference>
<keyword evidence="2" id="KW-1185">Reference proteome</keyword>
<proteinExistence type="predicted"/>